<feature type="compositionally biased region" description="Basic and acidic residues" evidence="4">
    <location>
        <begin position="718"/>
        <end position="736"/>
    </location>
</feature>
<dbReference type="EMBL" id="CAJPDQ010000033">
    <property type="protein sequence ID" value="CAF9929745.1"/>
    <property type="molecule type" value="Genomic_DNA"/>
</dbReference>
<comment type="caution">
    <text evidence="5">The sequence shown here is derived from an EMBL/GenBank/DDBJ whole genome shotgun (WGS) entry which is preliminary data.</text>
</comment>
<protein>
    <recommendedName>
        <fullName evidence="7">WD40 repeat-like protein</fullName>
    </recommendedName>
</protein>
<keyword evidence="1 3" id="KW-0853">WD repeat</keyword>
<accession>A0A8H3FTJ8</accession>
<dbReference type="SMART" id="SM00320">
    <property type="entry name" value="WD40"/>
    <property type="match status" value="3"/>
</dbReference>
<evidence type="ECO:0008006" key="7">
    <source>
        <dbReference type="Google" id="ProtNLM"/>
    </source>
</evidence>
<evidence type="ECO:0000256" key="1">
    <source>
        <dbReference type="ARBA" id="ARBA00022574"/>
    </source>
</evidence>
<dbReference type="InterPro" id="IPR001680">
    <property type="entry name" value="WD40_rpt"/>
</dbReference>
<feature type="region of interest" description="Disordered" evidence="4">
    <location>
        <begin position="33"/>
        <end position="54"/>
    </location>
</feature>
<name>A0A8H3FTJ8_9LECA</name>
<proteinExistence type="predicted"/>
<evidence type="ECO:0000313" key="5">
    <source>
        <dbReference type="EMBL" id="CAF9929745.1"/>
    </source>
</evidence>
<gene>
    <name evidence="5" type="ORF">GOMPHAMPRED_005472</name>
</gene>
<sequence>MLDRVGRLTPERWQNPITPVPLDHIVIPKRRSSLRKTHAGNSPTTSQGVNAAHGGKNFQPRISPIPSPLSSFEDLQGLIKKTRTLEITERTPIPITKSSAQRTLPTPPYDAPAAYVPSGKDQLPSGREHHESYFATPVKRRAINYGRVVDTPPSSTDRFIPSRTRGDTAINNFKANKPFFELTAAQKQMRMNSITPDPFTTRRATPHSIARRDVSSGHHSQFRTTSASNVWTIGGSVPHRNHVVAIDTGRGITLGSGTNARMFSANFFDRQTEKESSDRYEARLAMALELDRSAKVLDFNFGFNKRKSSKSAKKTTEWKNSMWTSHELRSVLDAPSLRDDFYCALLAYCTISNLLAVGLRNRVYLWSESQGVQNHVRPDTENPNCYVTSLSFSSPGGGKGILAIGRSDGRVSLWHPTENYDRLQYRVLKPVACLAFKPVPTKKSSELTDVVTTTEELLAGDEAGNIYYLSIKWPPEETPGKSTTITLLAQLSLHKQQVCGLAWSPDGEYFASGGNDNLCFLMATRDILEIPLRRHTSISRGSTQGLSPHAPTFVPNRNSHHTLSLDGSLNGSESGPAHPAAFAKSQMVSCPWPLFLGNDRARHCWPHAAAIKAIAFCPWQKGLIATGGGSNDRAIHFFHTKSGACLATIEVHAQVTSLIWSKTKREICATFGYSQPDHPYRIAVFSWPECEQVVRIPWHGNMRALHAIAHPGGPNDESDSHSKADNGRKAKAKDSEGGTWWSRTKEEGCIVVVGSDESVKFHEVWSGQSSGMGPKRGGLAWSSILESEEGGDTDFGGSEIIR</sequence>
<dbReference type="PANTHER" id="PTHR19918:SF5">
    <property type="entry name" value="MEIOSIS-SPECIFIC APC_C ACTIVATOR PROTEIN AMA1"/>
    <property type="match status" value="1"/>
</dbReference>
<feature type="compositionally biased region" description="Polar residues" evidence="4">
    <location>
        <begin position="39"/>
        <end position="49"/>
    </location>
</feature>
<organism evidence="5 6">
    <name type="scientific">Gomphillus americanus</name>
    <dbReference type="NCBI Taxonomy" id="1940652"/>
    <lineage>
        <taxon>Eukaryota</taxon>
        <taxon>Fungi</taxon>
        <taxon>Dikarya</taxon>
        <taxon>Ascomycota</taxon>
        <taxon>Pezizomycotina</taxon>
        <taxon>Lecanoromycetes</taxon>
        <taxon>OSLEUM clade</taxon>
        <taxon>Ostropomycetidae</taxon>
        <taxon>Ostropales</taxon>
        <taxon>Graphidaceae</taxon>
        <taxon>Gomphilloideae</taxon>
        <taxon>Gomphillus</taxon>
    </lineage>
</organism>
<dbReference type="GO" id="GO:0005680">
    <property type="term" value="C:anaphase-promoting complex"/>
    <property type="evidence" value="ECO:0007669"/>
    <property type="project" value="TreeGrafter"/>
</dbReference>
<keyword evidence="2" id="KW-0677">Repeat</keyword>
<evidence type="ECO:0000256" key="2">
    <source>
        <dbReference type="ARBA" id="ARBA00022737"/>
    </source>
</evidence>
<feature type="region of interest" description="Disordered" evidence="4">
    <location>
        <begin position="707"/>
        <end position="739"/>
    </location>
</feature>
<dbReference type="GO" id="GO:1990757">
    <property type="term" value="F:ubiquitin ligase activator activity"/>
    <property type="evidence" value="ECO:0007669"/>
    <property type="project" value="TreeGrafter"/>
</dbReference>
<dbReference type="GO" id="GO:1905786">
    <property type="term" value="P:positive regulation of anaphase-promoting complex-dependent catabolic process"/>
    <property type="evidence" value="ECO:0007669"/>
    <property type="project" value="TreeGrafter"/>
</dbReference>
<dbReference type="Pfam" id="PF00400">
    <property type="entry name" value="WD40"/>
    <property type="match status" value="1"/>
</dbReference>
<evidence type="ECO:0000313" key="6">
    <source>
        <dbReference type="Proteomes" id="UP000664169"/>
    </source>
</evidence>
<dbReference type="InterPro" id="IPR036322">
    <property type="entry name" value="WD40_repeat_dom_sf"/>
</dbReference>
<dbReference type="Gene3D" id="2.130.10.10">
    <property type="entry name" value="YVTN repeat-like/Quinoprotein amine dehydrogenase"/>
    <property type="match status" value="2"/>
</dbReference>
<reference evidence="5" key="1">
    <citation type="submission" date="2021-03" db="EMBL/GenBank/DDBJ databases">
        <authorList>
            <person name="Tagirdzhanova G."/>
        </authorList>
    </citation>
    <scope>NUCLEOTIDE SEQUENCE</scope>
</reference>
<dbReference type="GO" id="GO:0010997">
    <property type="term" value="F:anaphase-promoting complex binding"/>
    <property type="evidence" value="ECO:0007669"/>
    <property type="project" value="InterPro"/>
</dbReference>
<dbReference type="InterPro" id="IPR015943">
    <property type="entry name" value="WD40/YVTN_repeat-like_dom_sf"/>
</dbReference>
<dbReference type="PROSITE" id="PS50082">
    <property type="entry name" value="WD_REPEATS_2"/>
    <property type="match status" value="1"/>
</dbReference>
<feature type="repeat" description="WD" evidence="3">
    <location>
        <begin position="491"/>
        <end position="517"/>
    </location>
</feature>
<evidence type="ECO:0000256" key="3">
    <source>
        <dbReference type="PROSITE-ProRule" id="PRU00221"/>
    </source>
</evidence>
<dbReference type="AlphaFoldDB" id="A0A8H3FTJ8"/>
<dbReference type="Proteomes" id="UP000664169">
    <property type="component" value="Unassembled WGS sequence"/>
</dbReference>
<dbReference type="SUPFAM" id="SSF50978">
    <property type="entry name" value="WD40 repeat-like"/>
    <property type="match status" value="1"/>
</dbReference>
<keyword evidence="6" id="KW-1185">Reference proteome</keyword>
<dbReference type="OrthoDB" id="10263272at2759"/>
<dbReference type="InterPro" id="IPR033010">
    <property type="entry name" value="Cdc20/Fizzy"/>
</dbReference>
<evidence type="ECO:0000256" key="4">
    <source>
        <dbReference type="SAM" id="MobiDB-lite"/>
    </source>
</evidence>
<dbReference type="PANTHER" id="PTHR19918">
    <property type="entry name" value="CELL DIVISION CYCLE 20 CDC20 FIZZY -RELATED"/>
    <property type="match status" value="1"/>
</dbReference>
<dbReference type="GO" id="GO:0031145">
    <property type="term" value="P:anaphase-promoting complex-dependent catabolic process"/>
    <property type="evidence" value="ECO:0007669"/>
    <property type="project" value="TreeGrafter"/>
</dbReference>